<evidence type="ECO:0000256" key="1">
    <source>
        <dbReference type="SAM" id="MobiDB-lite"/>
    </source>
</evidence>
<feature type="compositionally biased region" description="Polar residues" evidence="1">
    <location>
        <begin position="19"/>
        <end position="49"/>
    </location>
</feature>
<evidence type="ECO:0000313" key="3">
    <source>
        <dbReference type="Proteomes" id="UP001163046"/>
    </source>
</evidence>
<dbReference type="EMBL" id="MU827302">
    <property type="protein sequence ID" value="KAJ7365639.1"/>
    <property type="molecule type" value="Genomic_DNA"/>
</dbReference>
<protein>
    <submittedName>
        <fullName evidence="2">Uncharacterized protein</fullName>
    </submittedName>
</protein>
<keyword evidence="3" id="KW-1185">Reference proteome</keyword>
<evidence type="ECO:0000313" key="2">
    <source>
        <dbReference type="EMBL" id="KAJ7365639.1"/>
    </source>
</evidence>
<sequence length="113" mass="12414">MVPASFDTTNRKHKDHETIGQSPVRTIGQSPVQTIGQSPVQTIGQSPVRSTIPRATDDKTFHTNSLFTETRATQEAISTTTASKSAHERRERTGQRASPISATKQIKQTNVEQ</sequence>
<gene>
    <name evidence="2" type="ORF">OS493_002351</name>
</gene>
<organism evidence="2 3">
    <name type="scientific">Desmophyllum pertusum</name>
    <dbReference type="NCBI Taxonomy" id="174260"/>
    <lineage>
        <taxon>Eukaryota</taxon>
        <taxon>Metazoa</taxon>
        <taxon>Cnidaria</taxon>
        <taxon>Anthozoa</taxon>
        <taxon>Hexacorallia</taxon>
        <taxon>Scleractinia</taxon>
        <taxon>Caryophylliina</taxon>
        <taxon>Caryophylliidae</taxon>
        <taxon>Desmophyllum</taxon>
    </lineage>
</organism>
<dbReference type="AlphaFoldDB" id="A0A9X0CPJ2"/>
<feature type="compositionally biased region" description="Basic and acidic residues" evidence="1">
    <location>
        <begin position="85"/>
        <end position="94"/>
    </location>
</feature>
<name>A0A9X0CPJ2_9CNID</name>
<feature type="compositionally biased region" description="Polar residues" evidence="1">
    <location>
        <begin position="95"/>
        <end position="113"/>
    </location>
</feature>
<proteinExistence type="predicted"/>
<feature type="compositionally biased region" description="Polar residues" evidence="1">
    <location>
        <begin position="62"/>
        <end position="84"/>
    </location>
</feature>
<feature type="region of interest" description="Disordered" evidence="1">
    <location>
        <begin position="1"/>
        <end position="113"/>
    </location>
</feature>
<comment type="caution">
    <text evidence="2">The sequence shown here is derived from an EMBL/GenBank/DDBJ whole genome shotgun (WGS) entry which is preliminary data.</text>
</comment>
<reference evidence="2" key="1">
    <citation type="submission" date="2023-01" db="EMBL/GenBank/DDBJ databases">
        <title>Genome assembly of the deep-sea coral Lophelia pertusa.</title>
        <authorList>
            <person name="Herrera S."/>
            <person name="Cordes E."/>
        </authorList>
    </citation>
    <scope>NUCLEOTIDE SEQUENCE</scope>
    <source>
        <strain evidence="2">USNM1676648</strain>
        <tissue evidence="2">Polyp</tissue>
    </source>
</reference>
<accession>A0A9X0CPJ2</accession>
<dbReference type="Proteomes" id="UP001163046">
    <property type="component" value="Unassembled WGS sequence"/>
</dbReference>